<dbReference type="EMBL" id="VSSQ01014384">
    <property type="protein sequence ID" value="MPM53535.1"/>
    <property type="molecule type" value="Genomic_DNA"/>
</dbReference>
<gene>
    <name evidence="1" type="ORF">SDC9_100303</name>
</gene>
<protein>
    <submittedName>
        <fullName evidence="1">Uncharacterized protein</fullName>
    </submittedName>
</protein>
<accession>A0A645AK02</accession>
<reference evidence="1" key="1">
    <citation type="submission" date="2019-08" db="EMBL/GenBank/DDBJ databases">
        <authorList>
            <person name="Kucharzyk K."/>
            <person name="Murdoch R.W."/>
            <person name="Higgins S."/>
            <person name="Loffler F."/>
        </authorList>
    </citation>
    <scope>NUCLEOTIDE SEQUENCE</scope>
</reference>
<comment type="caution">
    <text evidence="1">The sequence shown here is derived from an EMBL/GenBank/DDBJ whole genome shotgun (WGS) entry which is preliminary data.</text>
</comment>
<evidence type="ECO:0000313" key="1">
    <source>
        <dbReference type="EMBL" id="MPM53535.1"/>
    </source>
</evidence>
<dbReference type="AlphaFoldDB" id="A0A645AK02"/>
<proteinExistence type="predicted"/>
<organism evidence="1">
    <name type="scientific">bioreactor metagenome</name>
    <dbReference type="NCBI Taxonomy" id="1076179"/>
    <lineage>
        <taxon>unclassified sequences</taxon>
        <taxon>metagenomes</taxon>
        <taxon>ecological metagenomes</taxon>
    </lineage>
</organism>
<sequence>MAKQKKDEGEVRIFHHMADGTVRTSLKDYYVPFEKLPMTWQDFLREAAEQQRKSKGTA</sequence>
<name>A0A645AK02_9ZZZZ</name>